<dbReference type="InterPro" id="IPR014001">
    <property type="entry name" value="Helicase_ATP-bd"/>
</dbReference>
<evidence type="ECO:0000259" key="10">
    <source>
        <dbReference type="PROSITE" id="PS51194"/>
    </source>
</evidence>
<evidence type="ECO:0000256" key="6">
    <source>
        <dbReference type="PROSITE-ProRule" id="PRU00552"/>
    </source>
</evidence>
<evidence type="ECO:0000256" key="1">
    <source>
        <dbReference type="ARBA" id="ARBA00022741"/>
    </source>
</evidence>
<dbReference type="GO" id="GO:0003724">
    <property type="term" value="F:RNA helicase activity"/>
    <property type="evidence" value="ECO:0007669"/>
    <property type="project" value="InterPro"/>
</dbReference>
<gene>
    <name evidence="12" type="ORF">OI18_09440</name>
</gene>
<evidence type="ECO:0000256" key="7">
    <source>
        <dbReference type="RuleBase" id="RU000492"/>
    </source>
</evidence>
<dbReference type="PROSITE" id="PS51194">
    <property type="entry name" value="HELICASE_CTER"/>
    <property type="match status" value="1"/>
</dbReference>
<dbReference type="PANTHER" id="PTHR47959">
    <property type="entry name" value="ATP-DEPENDENT RNA HELICASE RHLE-RELATED"/>
    <property type="match status" value="1"/>
</dbReference>
<dbReference type="InterPro" id="IPR011545">
    <property type="entry name" value="DEAD/DEAH_box_helicase_dom"/>
</dbReference>
<dbReference type="CDD" id="cd18787">
    <property type="entry name" value="SF2_C_DEAD"/>
    <property type="match status" value="1"/>
</dbReference>
<dbReference type="EMBL" id="JSVC01000010">
    <property type="protein sequence ID" value="KIC94702.1"/>
    <property type="molecule type" value="Genomic_DNA"/>
</dbReference>
<evidence type="ECO:0000256" key="3">
    <source>
        <dbReference type="ARBA" id="ARBA00022806"/>
    </source>
</evidence>
<dbReference type="InterPro" id="IPR050079">
    <property type="entry name" value="DEAD_box_RNA_helicase"/>
</dbReference>
<dbReference type="GO" id="GO:0003676">
    <property type="term" value="F:nucleic acid binding"/>
    <property type="evidence" value="ECO:0007669"/>
    <property type="project" value="InterPro"/>
</dbReference>
<dbReference type="AlphaFoldDB" id="A0A0C1L3U5"/>
<feature type="domain" description="Helicase C-terminal" evidence="10">
    <location>
        <begin position="233"/>
        <end position="377"/>
    </location>
</feature>
<reference evidence="12 13" key="1">
    <citation type="submission" date="2014-11" db="EMBL/GenBank/DDBJ databases">
        <title>Genome sequence of Flavihumibacter solisilvae 3-3.</title>
        <authorList>
            <person name="Zhou G."/>
            <person name="Li M."/>
            <person name="Wang G."/>
        </authorList>
    </citation>
    <scope>NUCLEOTIDE SEQUENCE [LARGE SCALE GENOMIC DNA]</scope>
    <source>
        <strain evidence="12 13">3-3</strain>
    </source>
</reference>
<evidence type="ECO:0000259" key="9">
    <source>
        <dbReference type="PROSITE" id="PS51192"/>
    </source>
</evidence>
<dbReference type="GO" id="GO:0005829">
    <property type="term" value="C:cytosol"/>
    <property type="evidence" value="ECO:0007669"/>
    <property type="project" value="TreeGrafter"/>
</dbReference>
<feature type="domain" description="Helicase ATP-binding" evidence="9">
    <location>
        <begin position="32"/>
        <end position="207"/>
    </location>
</feature>
<dbReference type="InterPro" id="IPR027417">
    <property type="entry name" value="P-loop_NTPase"/>
</dbReference>
<keyword evidence="4 7" id="KW-0067">ATP-binding</keyword>
<keyword evidence="3 7" id="KW-0347">Helicase</keyword>
<dbReference type="Proteomes" id="UP000031408">
    <property type="component" value="Unassembled WGS sequence"/>
</dbReference>
<dbReference type="InterPro" id="IPR000629">
    <property type="entry name" value="RNA-helicase_DEAD-box_CS"/>
</dbReference>
<dbReference type="STRING" id="1349421.OI18_09440"/>
<dbReference type="InterPro" id="IPR014014">
    <property type="entry name" value="RNA_helicase_DEAD_Q_motif"/>
</dbReference>
<evidence type="ECO:0000256" key="5">
    <source>
        <dbReference type="ARBA" id="ARBA00038437"/>
    </source>
</evidence>
<organism evidence="12 13">
    <name type="scientific">Flavihumibacter solisilvae</name>
    <dbReference type="NCBI Taxonomy" id="1349421"/>
    <lineage>
        <taxon>Bacteria</taxon>
        <taxon>Pseudomonadati</taxon>
        <taxon>Bacteroidota</taxon>
        <taxon>Chitinophagia</taxon>
        <taxon>Chitinophagales</taxon>
        <taxon>Chitinophagaceae</taxon>
        <taxon>Flavihumibacter</taxon>
    </lineage>
</organism>
<dbReference type="InterPro" id="IPR001650">
    <property type="entry name" value="Helicase_C-like"/>
</dbReference>
<dbReference type="PANTHER" id="PTHR47959:SF13">
    <property type="entry name" value="ATP-DEPENDENT RNA HELICASE RHLE"/>
    <property type="match status" value="1"/>
</dbReference>
<feature type="domain" description="DEAD-box RNA helicase Q" evidence="11">
    <location>
        <begin position="1"/>
        <end position="29"/>
    </location>
</feature>
<dbReference type="Gene3D" id="3.40.50.300">
    <property type="entry name" value="P-loop containing nucleotide triphosphate hydrolases"/>
    <property type="match status" value="2"/>
</dbReference>
<evidence type="ECO:0000256" key="2">
    <source>
        <dbReference type="ARBA" id="ARBA00022801"/>
    </source>
</evidence>
<accession>A0A0C1L3U5</accession>
<dbReference type="GO" id="GO:0016787">
    <property type="term" value="F:hydrolase activity"/>
    <property type="evidence" value="ECO:0007669"/>
    <property type="project" value="UniProtKB-KW"/>
</dbReference>
<dbReference type="Pfam" id="PF00270">
    <property type="entry name" value="DEAD"/>
    <property type="match status" value="1"/>
</dbReference>
<evidence type="ECO:0000256" key="8">
    <source>
        <dbReference type="SAM" id="MobiDB-lite"/>
    </source>
</evidence>
<keyword evidence="13" id="KW-1185">Reference proteome</keyword>
<proteinExistence type="inferred from homology"/>
<dbReference type="SUPFAM" id="SSF52540">
    <property type="entry name" value="P-loop containing nucleoside triphosphate hydrolases"/>
    <property type="match status" value="1"/>
</dbReference>
<dbReference type="Pfam" id="PF00271">
    <property type="entry name" value="Helicase_C"/>
    <property type="match status" value="1"/>
</dbReference>
<comment type="similarity">
    <text evidence="5 7">Belongs to the DEAD box helicase family.</text>
</comment>
<dbReference type="SMART" id="SM00490">
    <property type="entry name" value="HELICc"/>
    <property type="match status" value="1"/>
</dbReference>
<dbReference type="PROSITE" id="PS51195">
    <property type="entry name" value="Q_MOTIF"/>
    <property type="match status" value="1"/>
</dbReference>
<dbReference type="PROSITE" id="PS00039">
    <property type="entry name" value="DEAD_ATP_HELICASE"/>
    <property type="match status" value="1"/>
</dbReference>
<evidence type="ECO:0000256" key="4">
    <source>
        <dbReference type="ARBA" id="ARBA00022840"/>
    </source>
</evidence>
<evidence type="ECO:0000259" key="11">
    <source>
        <dbReference type="PROSITE" id="PS51195"/>
    </source>
</evidence>
<keyword evidence="1 7" id="KW-0547">Nucleotide-binding</keyword>
<comment type="caution">
    <text evidence="12">The sequence shown here is derived from an EMBL/GenBank/DDBJ whole genome shotgun (WGS) entry which is preliminary data.</text>
</comment>
<dbReference type="PROSITE" id="PS51192">
    <property type="entry name" value="HELICASE_ATP_BIND_1"/>
    <property type="match status" value="1"/>
</dbReference>
<feature type="short sequence motif" description="Q motif" evidence="6">
    <location>
        <begin position="1"/>
        <end position="29"/>
    </location>
</feature>
<feature type="compositionally biased region" description="Basic residues" evidence="8">
    <location>
        <begin position="395"/>
        <end position="405"/>
    </location>
</feature>
<keyword evidence="2 7" id="KW-0378">Hydrolase</keyword>
<dbReference type="CDD" id="cd00268">
    <property type="entry name" value="DEADc"/>
    <property type="match status" value="1"/>
</dbReference>
<protein>
    <submittedName>
        <fullName evidence="12">RNA helicase</fullName>
    </submittedName>
</protein>
<dbReference type="SMART" id="SM00487">
    <property type="entry name" value="DEXDc"/>
    <property type="match status" value="1"/>
</dbReference>
<name>A0A0C1L3U5_9BACT</name>
<sequence length="405" mass="45189">MNFNDLALDSGLMEGIDASGYVTLTPVQEQVMPPILAGRDIIASAQTGTGKTAAFLLPILSRLIEHRHEGHTSAVIIVPTRELAIQIAQHVEGLAYFTPVSSIAIYGGGDGNAFVQEKQALRNGVDLVICTPGKLIAHLNMGYVDLKELQYLVLDEADRMLDMGFHDDIMKIIRHMPDKRQSLLFSATMPEKIRSLAKKILKDPVEVNIAISRPPEKIVQKAYVIYEPQKNALIQQIILDTPHRSLIIFCSRKHTVKQLAQILKRAKFNVAEIHSDLEQHEREDLLQGFKSGRIPIVVATDVLSRGIDIDTIDVVINYDVPHDGEDYVHRIGRTARAEKDGKAFTLVSDKEIGRFSRIEKLIGKEVEKAPVPEALGPAPEYKIHRRPKPAGSFRNNRKPPRKQGK</sequence>
<evidence type="ECO:0000313" key="13">
    <source>
        <dbReference type="Proteomes" id="UP000031408"/>
    </source>
</evidence>
<evidence type="ECO:0000313" key="12">
    <source>
        <dbReference type="EMBL" id="KIC94702.1"/>
    </source>
</evidence>
<dbReference type="InterPro" id="IPR044742">
    <property type="entry name" value="DEAD/DEAH_RhlB"/>
</dbReference>
<dbReference type="GO" id="GO:0005524">
    <property type="term" value="F:ATP binding"/>
    <property type="evidence" value="ECO:0007669"/>
    <property type="project" value="UniProtKB-KW"/>
</dbReference>
<feature type="region of interest" description="Disordered" evidence="8">
    <location>
        <begin position="373"/>
        <end position="405"/>
    </location>
</feature>